<dbReference type="eggNOG" id="COG3344">
    <property type="taxonomic scope" value="Bacteria"/>
</dbReference>
<dbReference type="RefSeq" id="WP_004624861.1">
    <property type="nucleotide sequence ID" value="NZ_AORV01000026.1"/>
</dbReference>
<name>S0FK74_RUMCE</name>
<keyword evidence="2" id="KW-0548">Nucleotidyltransferase</keyword>
<dbReference type="AlphaFoldDB" id="S0FK74"/>
<comment type="caution">
    <text evidence="2">The sequence shown here is derived from an EMBL/GenBank/DDBJ whole genome shotgun (WGS) entry which is preliminary data.</text>
</comment>
<dbReference type="InterPro" id="IPR000477">
    <property type="entry name" value="RT_dom"/>
</dbReference>
<dbReference type="InterPro" id="IPR043502">
    <property type="entry name" value="DNA/RNA_pol_sf"/>
</dbReference>
<dbReference type="Proteomes" id="UP000014155">
    <property type="component" value="Unassembled WGS sequence"/>
</dbReference>
<dbReference type="Pfam" id="PF00078">
    <property type="entry name" value="RVT_1"/>
    <property type="match status" value="1"/>
</dbReference>
<dbReference type="CDD" id="cd01646">
    <property type="entry name" value="RT_Bac_retron_I"/>
    <property type="match status" value="1"/>
</dbReference>
<keyword evidence="2" id="KW-0695">RNA-directed DNA polymerase</keyword>
<dbReference type="GO" id="GO:0003964">
    <property type="term" value="F:RNA-directed DNA polymerase activity"/>
    <property type="evidence" value="ECO:0007669"/>
    <property type="project" value="UniProtKB-KW"/>
</dbReference>
<dbReference type="EMBL" id="AORV01000026">
    <property type="protein sequence ID" value="EMS72605.1"/>
    <property type="molecule type" value="Genomic_DNA"/>
</dbReference>
<evidence type="ECO:0000259" key="1">
    <source>
        <dbReference type="PROSITE" id="PS50878"/>
    </source>
</evidence>
<sequence length="510" mass="59448">MPRNYTTIEKEIAETGFFSEYLPPCFKLDPKVFMRAPSESCDLIEPYYFTMSRYNNNDARRNIFIPEIGAYTVVRNYIRQEEIVKDIIEFTENNDASFSPILGKNDSIMRHEQSYGGTMTQLMELTQMEEISTNYIENIVKKIIKATGAKKVLKLDISNCFSSFYMHMIPAILLGVEGAECNYNKFLKDSNDQTIDNIYRKYRKLDEVLRRQNLNRTNGLLSGPLISKMIAEGILTRIDKELSSEGIRFSRYVDDYEIYIFDDDNKTIISIFTRVLKMYGFSLNYEKTEVFDFPYYVAENLEKIFKGLMKENLDNSDLMELFNTYLILEKNGTKGALRYLLKTLEQNPIEPTSTSLYKAYLLTIIENNERSLTKACSLLIKNKESLTLDEKDVVIIKQMLNRHISYEHDLEVLWLLHLLIETGNIQIDELLVKQIVESKNELAKIILIRKGLLGQEKVNQVSNNAFSWILIYELYVSGYINEGVLISKLNLNKNLLMYQYLKQNNVHFCD</sequence>
<keyword evidence="2" id="KW-0808">Transferase</keyword>
<dbReference type="SUPFAM" id="SSF56672">
    <property type="entry name" value="DNA/RNA polymerases"/>
    <property type="match status" value="1"/>
</dbReference>
<keyword evidence="3" id="KW-1185">Reference proteome</keyword>
<reference evidence="2 3" key="1">
    <citation type="journal article" date="2013" name="Genome Announc.">
        <title>Draft Genome Sequence of the Cellulolytic, Mesophilic, Anaerobic Bacterium Clostridium termitidis Strain CT1112 (DSM 5398).</title>
        <authorList>
            <person name="Lal S."/>
            <person name="Ramachandran U."/>
            <person name="Zhang X."/>
            <person name="Munir R."/>
            <person name="Sparling R."/>
            <person name="Levin D.B."/>
        </authorList>
    </citation>
    <scope>NUCLEOTIDE SEQUENCE [LARGE SCALE GENOMIC DNA]</scope>
    <source>
        <strain evidence="2 3">CT1112</strain>
    </source>
</reference>
<evidence type="ECO:0000313" key="2">
    <source>
        <dbReference type="EMBL" id="EMS72605.1"/>
    </source>
</evidence>
<protein>
    <submittedName>
        <fullName evidence="2">Reverse transcriptase (RNA-dependent DNA polymerase)</fullName>
    </submittedName>
</protein>
<organism evidence="2 3">
    <name type="scientific">Ruminiclostridium cellobioparum subsp. termitidis CT1112</name>
    <dbReference type="NCBI Taxonomy" id="1195236"/>
    <lineage>
        <taxon>Bacteria</taxon>
        <taxon>Bacillati</taxon>
        <taxon>Bacillota</taxon>
        <taxon>Clostridia</taxon>
        <taxon>Eubacteriales</taxon>
        <taxon>Oscillospiraceae</taxon>
        <taxon>Ruminiclostridium</taxon>
    </lineage>
</organism>
<accession>S0FK74</accession>
<feature type="domain" description="Reverse transcriptase" evidence="1">
    <location>
        <begin position="72"/>
        <end position="310"/>
    </location>
</feature>
<gene>
    <name evidence="2" type="ORF">CTER_1507</name>
</gene>
<dbReference type="STRING" id="1195236.CTER_1507"/>
<dbReference type="PROSITE" id="PS50878">
    <property type="entry name" value="RT_POL"/>
    <property type="match status" value="1"/>
</dbReference>
<evidence type="ECO:0000313" key="3">
    <source>
        <dbReference type="Proteomes" id="UP000014155"/>
    </source>
</evidence>
<dbReference type="PATRIC" id="fig|1195236.3.peg.1831"/>
<proteinExistence type="predicted"/>